<dbReference type="Proteomes" id="UP000323930">
    <property type="component" value="Unassembled WGS sequence"/>
</dbReference>
<dbReference type="Gene3D" id="3.20.170.30">
    <property type="match status" value="1"/>
</dbReference>
<dbReference type="EC" id="2.7.1.-" evidence="5"/>
<proteinExistence type="inferred from homology"/>
<dbReference type="InterPro" id="IPR002745">
    <property type="entry name" value="Ptrans_KptA/Tpt1"/>
</dbReference>
<dbReference type="PANTHER" id="PTHR12684">
    <property type="entry name" value="PUTATIVE PHOSPHOTRANSFERASE"/>
    <property type="match status" value="1"/>
</dbReference>
<evidence type="ECO:0000313" key="6">
    <source>
        <dbReference type="EMBL" id="TYA78612.1"/>
    </source>
</evidence>
<dbReference type="Gene3D" id="1.10.10.970">
    <property type="entry name" value="RNA 2'-phosphotransferase, Tpt1/KptA family, N-terminal domain"/>
    <property type="match status" value="1"/>
</dbReference>
<comment type="caution">
    <text evidence="6">The sequence shown here is derived from an EMBL/GenBank/DDBJ whole genome shotgun (WGS) entry which is preliminary data.</text>
</comment>
<dbReference type="GO" id="GO:0000215">
    <property type="term" value="F:tRNA 2'-phosphotransferase activity"/>
    <property type="evidence" value="ECO:0007669"/>
    <property type="project" value="TreeGrafter"/>
</dbReference>
<gene>
    <name evidence="5" type="primary">kptA</name>
    <name evidence="6" type="ORF">FUA24_09680</name>
</gene>
<dbReference type="InterPro" id="IPR022928">
    <property type="entry name" value="RNA_2'-PTrans_KptA"/>
</dbReference>
<comment type="function">
    <text evidence="4 5">Removes the 2'-phosphate from RNA via an intermediate in which the phosphate is ADP-ribosylated by NAD followed by a presumed transesterification to release the RNA and generate ADP-ribose 1''-2''-cyclic phosphate (APPR&gt;P). May function as an ADP-ribosylase.</text>
</comment>
<dbReference type="PANTHER" id="PTHR12684:SF2">
    <property type="entry name" value="TRNA 2'-PHOSPHOTRANSFERASE 1"/>
    <property type="match status" value="1"/>
</dbReference>
<comment type="similarity">
    <text evidence="1 5">Belongs to the KptA/TPT1 family.</text>
</comment>
<keyword evidence="7" id="KW-1185">Reference proteome</keyword>
<dbReference type="InterPro" id="IPR042080">
    <property type="entry name" value="RNA_2'-PTrans_N"/>
</dbReference>
<sequence>MTEQQKKKLSKFLSYILRHHPDAIGLKLDDNGWANVNDLLSTPNMRFSMEDLEEVVATNDKKRFSFNADKTKIRANQGHSLKTVDLELKAQTPPKFLYHGTVAKFIPEIRLNGLIKMSRQHVHLSKDRDTAVKVGSRRGNPIILSIRALDMHNSGKDFFISDNGVWLTDHIPAEFIDFTE</sequence>
<organism evidence="6 7">
    <name type="scientific">Seonamhaeicola marinus</name>
    <dbReference type="NCBI Taxonomy" id="1912246"/>
    <lineage>
        <taxon>Bacteria</taxon>
        <taxon>Pseudomonadati</taxon>
        <taxon>Bacteroidota</taxon>
        <taxon>Flavobacteriia</taxon>
        <taxon>Flavobacteriales</taxon>
        <taxon>Flavobacteriaceae</taxon>
    </lineage>
</organism>
<dbReference type="HAMAP" id="MF_00299">
    <property type="entry name" value="KptA"/>
    <property type="match status" value="1"/>
</dbReference>
<dbReference type="SUPFAM" id="SSF56399">
    <property type="entry name" value="ADP-ribosylation"/>
    <property type="match status" value="1"/>
</dbReference>
<evidence type="ECO:0000256" key="3">
    <source>
        <dbReference type="ARBA" id="ARBA00023027"/>
    </source>
</evidence>
<dbReference type="NCBIfam" id="NF002014">
    <property type="entry name" value="PRK00819.1-4"/>
    <property type="match status" value="1"/>
</dbReference>
<evidence type="ECO:0000256" key="4">
    <source>
        <dbReference type="ARBA" id="ARBA00025212"/>
    </source>
</evidence>
<dbReference type="GO" id="GO:0003950">
    <property type="term" value="F:NAD+ poly-ADP-ribosyltransferase activity"/>
    <property type="evidence" value="ECO:0007669"/>
    <property type="project" value="InterPro"/>
</dbReference>
<evidence type="ECO:0000256" key="2">
    <source>
        <dbReference type="ARBA" id="ARBA00022679"/>
    </source>
</evidence>
<keyword evidence="2 5" id="KW-0808">Transferase</keyword>
<dbReference type="InterPro" id="IPR042081">
    <property type="entry name" value="RNA_2'-PTrans_C"/>
</dbReference>
<evidence type="ECO:0000256" key="5">
    <source>
        <dbReference type="HAMAP-Rule" id="MF_00299"/>
    </source>
</evidence>
<protein>
    <recommendedName>
        <fullName evidence="5">Probable RNA 2'-phosphotransferase</fullName>
        <ecNumber evidence="5">2.7.1.-</ecNumber>
    </recommendedName>
</protein>
<accession>A0A5D0IA22</accession>
<reference evidence="6 7" key="1">
    <citation type="submission" date="2019-08" db="EMBL/GenBank/DDBJ databases">
        <title>Seonamhaeicola sediminis sp. nov., isolated from marine sediment.</title>
        <authorList>
            <person name="Cao W.R."/>
        </authorList>
    </citation>
    <scope>NUCLEOTIDE SEQUENCE [LARGE SCALE GENOMIC DNA]</scope>
    <source>
        <strain evidence="6 7">B011</strain>
    </source>
</reference>
<evidence type="ECO:0000256" key="1">
    <source>
        <dbReference type="ARBA" id="ARBA00009836"/>
    </source>
</evidence>
<evidence type="ECO:0000313" key="7">
    <source>
        <dbReference type="Proteomes" id="UP000323930"/>
    </source>
</evidence>
<dbReference type="Pfam" id="PF01885">
    <property type="entry name" value="PTS_2-RNA"/>
    <property type="match status" value="1"/>
</dbReference>
<dbReference type="AlphaFoldDB" id="A0A5D0IA22"/>
<dbReference type="GO" id="GO:0006388">
    <property type="term" value="P:tRNA splicing, via endonucleolytic cleavage and ligation"/>
    <property type="evidence" value="ECO:0007669"/>
    <property type="project" value="UniProtKB-UniRule"/>
</dbReference>
<keyword evidence="3 5" id="KW-0520">NAD</keyword>
<name>A0A5D0IA22_9FLAO</name>
<dbReference type="EMBL" id="VSDQ01000577">
    <property type="protein sequence ID" value="TYA78612.1"/>
    <property type="molecule type" value="Genomic_DNA"/>
</dbReference>
<dbReference type="OrthoDB" id="4537997at2"/>
<dbReference type="RefSeq" id="WP_148541783.1">
    <property type="nucleotide sequence ID" value="NZ_VSDQ01000577.1"/>
</dbReference>